<proteinExistence type="predicted"/>
<evidence type="ECO:0000256" key="1">
    <source>
        <dbReference type="SAM" id="MobiDB-lite"/>
    </source>
</evidence>
<sequence>MSRSIRRRTRLTFPWHRRSPPPRASSRRRRPPPPIYSPPRHPALSPSAVRCPRAPSSCGGGGGRRRRVQRESASRGARSRLLQSCVKEIGEEILTGPNLTIRVGEYFVGSCTHGTERLRQEHPREGKVTCVHTRQAKIPRALSTI</sequence>
<keyword evidence="3" id="KW-1185">Reference proteome</keyword>
<protein>
    <submittedName>
        <fullName evidence="2">Uncharacterized protein</fullName>
    </submittedName>
</protein>
<organism evidence="2 3">
    <name type="scientific">Zizania palustris</name>
    <name type="common">Northern wild rice</name>
    <dbReference type="NCBI Taxonomy" id="103762"/>
    <lineage>
        <taxon>Eukaryota</taxon>
        <taxon>Viridiplantae</taxon>
        <taxon>Streptophyta</taxon>
        <taxon>Embryophyta</taxon>
        <taxon>Tracheophyta</taxon>
        <taxon>Spermatophyta</taxon>
        <taxon>Magnoliopsida</taxon>
        <taxon>Liliopsida</taxon>
        <taxon>Poales</taxon>
        <taxon>Poaceae</taxon>
        <taxon>BOP clade</taxon>
        <taxon>Oryzoideae</taxon>
        <taxon>Oryzeae</taxon>
        <taxon>Zizaniinae</taxon>
        <taxon>Zizania</taxon>
    </lineage>
</organism>
<dbReference type="EMBL" id="JAAALK010000286">
    <property type="protein sequence ID" value="KAG8063491.1"/>
    <property type="molecule type" value="Genomic_DNA"/>
</dbReference>
<feature type="compositionally biased region" description="Basic residues" evidence="1">
    <location>
        <begin position="1"/>
        <end position="31"/>
    </location>
</feature>
<name>A0A8J5RZ84_ZIZPA</name>
<comment type="caution">
    <text evidence="2">The sequence shown here is derived from an EMBL/GenBank/DDBJ whole genome shotgun (WGS) entry which is preliminary data.</text>
</comment>
<reference evidence="2" key="2">
    <citation type="submission" date="2021-02" db="EMBL/GenBank/DDBJ databases">
        <authorList>
            <person name="Kimball J.A."/>
            <person name="Haas M.W."/>
            <person name="Macchietto M."/>
            <person name="Kono T."/>
            <person name="Duquette J."/>
            <person name="Shao M."/>
        </authorList>
    </citation>
    <scope>NUCLEOTIDE SEQUENCE</scope>
    <source>
        <tissue evidence="2">Fresh leaf tissue</tissue>
    </source>
</reference>
<evidence type="ECO:0000313" key="3">
    <source>
        <dbReference type="Proteomes" id="UP000729402"/>
    </source>
</evidence>
<dbReference type="AlphaFoldDB" id="A0A8J5RZ84"/>
<dbReference type="Proteomes" id="UP000729402">
    <property type="component" value="Unassembled WGS sequence"/>
</dbReference>
<gene>
    <name evidence="2" type="ORF">GUJ93_ZPchr0003g16468</name>
</gene>
<reference evidence="2" key="1">
    <citation type="journal article" date="2021" name="bioRxiv">
        <title>Whole Genome Assembly and Annotation of Northern Wild Rice, Zizania palustris L., Supports a Whole Genome Duplication in the Zizania Genus.</title>
        <authorList>
            <person name="Haas M."/>
            <person name="Kono T."/>
            <person name="Macchietto M."/>
            <person name="Millas R."/>
            <person name="McGilp L."/>
            <person name="Shao M."/>
            <person name="Duquette J."/>
            <person name="Hirsch C.N."/>
            <person name="Kimball J."/>
        </authorList>
    </citation>
    <scope>NUCLEOTIDE SEQUENCE</scope>
    <source>
        <tissue evidence="2">Fresh leaf tissue</tissue>
    </source>
</reference>
<feature type="region of interest" description="Disordered" evidence="1">
    <location>
        <begin position="1"/>
        <end position="79"/>
    </location>
</feature>
<accession>A0A8J5RZ84</accession>
<feature type="compositionally biased region" description="Pro residues" evidence="1">
    <location>
        <begin position="32"/>
        <end position="41"/>
    </location>
</feature>
<evidence type="ECO:0000313" key="2">
    <source>
        <dbReference type="EMBL" id="KAG8063491.1"/>
    </source>
</evidence>